<dbReference type="EMBL" id="QKKF02009095">
    <property type="protein sequence ID" value="RZF45464.1"/>
    <property type="molecule type" value="Genomic_DNA"/>
</dbReference>
<gene>
    <name evidence="1" type="ORF">LSTR_LSTR009335</name>
</gene>
<comment type="caution">
    <text evidence="1">The sequence shown here is derived from an EMBL/GenBank/DDBJ whole genome shotgun (WGS) entry which is preliminary data.</text>
</comment>
<proteinExistence type="predicted"/>
<accession>A0A482XIG6</accession>
<protein>
    <submittedName>
        <fullName evidence="1">Uncharacterized protein</fullName>
    </submittedName>
</protein>
<keyword evidence="2" id="KW-1185">Reference proteome</keyword>
<evidence type="ECO:0000313" key="1">
    <source>
        <dbReference type="EMBL" id="RZF45464.1"/>
    </source>
</evidence>
<name>A0A482XIG6_LAOST</name>
<reference evidence="1 2" key="1">
    <citation type="journal article" date="2017" name="Gigascience">
        <title>Genome sequence of the small brown planthopper, Laodelphax striatellus.</title>
        <authorList>
            <person name="Zhu J."/>
            <person name="Jiang F."/>
            <person name="Wang X."/>
            <person name="Yang P."/>
            <person name="Bao Y."/>
            <person name="Zhao W."/>
            <person name="Wang W."/>
            <person name="Lu H."/>
            <person name="Wang Q."/>
            <person name="Cui N."/>
            <person name="Li J."/>
            <person name="Chen X."/>
            <person name="Luo L."/>
            <person name="Yu J."/>
            <person name="Kang L."/>
            <person name="Cui F."/>
        </authorList>
    </citation>
    <scope>NUCLEOTIDE SEQUENCE [LARGE SCALE GENOMIC DNA]</scope>
    <source>
        <strain evidence="1">Lst14</strain>
    </source>
</reference>
<organism evidence="1 2">
    <name type="scientific">Laodelphax striatellus</name>
    <name type="common">Small brown planthopper</name>
    <name type="synonym">Delphax striatella</name>
    <dbReference type="NCBI Taxonomy" id="195883"/>
    <lineage>
        <taxon>Eukaryota</taxon>
        <taxon>Metazoa</taxon>
        <taxon>Ecdysozoa</taxon>
        <taxon>Arthropoda</taxon>
        <taxon>Hexapoda</taxon>
        <taxon>Insecta</taxon>
        <taxon>Pterygota</taxon>
        <taxon>Neoptera</taxon>
        <taxon>Paraneoptera</taxon>
        <taxon>Hemiptera</taxon>
        <taxon>Auchenorrhyncha</taxon>
        <taxon>Fulgoroidea</taxon>
        <taxon>Delphacidae</taxon>
        <taxon>Criomorphinae</taxon>
        <taxon>Laodelphax</taxon>
    </lineage>
</organism>
<dbReference type="Proteomes" id="UP000291343">
    <property type="component" value="Unassembled WGS sequence"/>
</dbReference>
<sequence length="93" mass="10332">MPAVDEELQQLQSSQKEFKSILLKKLAADIVEIANFFLYSLHPPALISAADKLPEVSEISAAATRLIDVERVGQLHFWIAVVIESWLILFAVG</sequence>
<dbReference type="InParanoid" id="A0A482XIG6"/>
<dbReference type="AlphaFoldDB" id="A0A482XIG6"/>
<evidence type="ECO:0000313" key="2">
    <source>
        <dbReference type="Proteomes" id="UP000291343"/>
    </source>
</evidence>